<feature type="domain" description="M23ase beta-sheet core" evidence="3">
    <location>
        <begin position="373"/>
        <end position="463"/>
    </location>
</feature>
<keyword evidence="5" id="KW-1185">Reference proteome</keyword>
<dbReference type="AlphaFoldDB" id="A0A1I4R598"/>
<dbReference type="Gene3D" id="6.10.250.3150">
    <property type="match status" value="1"/>
</dbReference>
<gene>
    <name evidence="4" type="ORF">SAMN05444143_101200</name>
</gene>
<name>A0A1I4R598_9FLAO</name>
<dbReference type="InterPro" id="IPR016047">
    <property type="entry name" value="M23ase_b-sheet_dom"/>
</dbReference>
<dbReference type="Gene3D" id="2.70.70.10">
    <property type="entry name" value="Glucose Permease (Domain IIA)"/>
    <property type="match status" value="1"/>
</dbReference>
<feature type="signal peptide" evidence="2">
    <location>
        <begin position="1"/>
        <end position="19"/>
    </location>
</feature>
<reference evidence="5" key="1">
    <citation type="submission" date="2016-10" db="EMBL/GenBank/DDBJ databases">
        <authorList>
            <person name="Varghese N."/>
            <person name="Submissions S."/>
        </authorList>
    </citation>
    <scope>NUCLEOTIDE SEQUENCE [LARGE SCALE GENOMIC DNA]</scope>
    <source>
        <strain evidence="5">DSM 4002</strain>
    </source>
</reference>
<keyword evidence="4" id="KW-0378">Hydrolase</keyword>
<dbReference type="EMBL" id="FOUT01000001">
    <property type="protein sequence ID" value="SFM47484.1"/>
    <property type="molecule type" value="Genomic_DNA"/>
</dbReference>
<accession>A0A1I4R598</accession>
<dbReference type="InterPro" id="IPR011055">
    <property type="entry name" value="Dup_hybrid_motif"/>
</dbReference>
<keyword evidence="1" id="KW-0175">Coiled coil</keyword>
<keyword evidence="2" id="KW-0732">Signal</keyword>
<dbReference type="CDD" id="cd12797">
    <property type="entry name" value="M23_peptidase"/>
    <property type="match status" value="1"/>
</dbReference>
<dbReference type="Pfam" id="PF01551">
    <property type="entry name" value="Peptidase_M23"/>
    <property type="match status" value="1"/>
</dbReference>
<dbReference type="GO" id="GO:0016787">
    <property type="term" value="F:hydrolase activity"/>
    <property type="evidence" value="ECO:0007669"/>
    <property type="project" value="UniProtKB-KW"/>
</dbReference>
<proteinExistence type="predicted"/>
<dbReference type="RefSeq" id="WP_024980585.1">
    <property type="nucleotide sequence ID" value="NZ_CBCRUM010000001.1"/>
</dbReference>
<feature type="coiled-coil region" evidence="1">
    <location>
        <begin position="24"/>
        <end position="51"/>
    </location>
</feature>
<sequence length="470" mass="52857">MPKSLYVLLLIAYTSFVVAQPSQQKKLEESKAKIQKEILANEQKLQTVKKKEKSVVHVIDLQNQKIKLKESLIATTEKQTQLLSNGMQSNELKIKRLDHELHLLKADYAEMILKSYKSRSEESRAMFILSSSSFLQAYKRLQYMKQYSSYRVMQGKEIESKSKELLNFYDKLKVQKSQKEQLIAENEKEKTSLEVEKKEQQQIVLSLQKDQKKIIAEIKKKHQQAKAIDKEIDRLIRKAIAEANRKAALARAAKEKALKEKLAKEKALADKLAKEKLARELAAKEKAVASKSNIKANPTVVTKPKVVVAAKEVPKKAAPVSTTKMELTSEGKLVSDNFKANRGRLPWPVDRGEVFLGFGTQPHPVYKTLTIQNSGLSITTYKGAKARAVFAGEVFSVIAIANSKAVMIQHGDYFTVYQNLGTINVAKGDKVTAKQPLGTINTNADGKTLLKFTLCENVNYVNPKPWLSAK</sequence>
<evidence type="ECO:0000256" key="2">
    <source>
        <dbReference type="SAM" id="SignalP"/>
    </source>
</evidence>
<feature type="coiled-coil region" evidence="1">
    <location>
        <begin position="169"/>
        <end position="275"/>
    </location>
</feature>
<dbReference type="SUPFAM" id="SSF51261">
    <property type="entry name" value="Duplicated hybrid motif"/>
    <property type="match status" value="1"/>
</dbReference>
<dbReference type="eggNOG" id="COG4942">
    <property type="taxonomic scope" value="Bacteria"/>
</dbReference>
<evidence type="ECO:0000256" key="1">
    <source>
        <dbReference type="SAM" id="Coils"/>
    </source>
</evidence>
<protein>
    <submittedName>
        <fullName evidence="4">Septal ring factor EnvC, activator of murein hydrolases AmiA and AmiB</fullName>
    </submittedName>
</protein>
<feature type="chain" id="PRO_5010381530" evidence="2">
    <location>
        <begin position="20"/>
        <end position="470"/>
    </location>
</feature>
<evidence type="ECO:0000313" key="5">
    <source>
        <dbReference type="Proteomes" id="UP000182961"/>
    </source>
</evidence>
<dbReference type="Proteomes" id="UP000182961">
    <property type="component" value="Unassembled WGS sequence"/>
</dbReference>
<evidence type="ECO:0000313" key="4">
    <source>
        <dbReference type="EMBL" id="SFM47484.1"/>
    </source>
</evidence>
<evidence type="ECO:0000259" key="3">
    <source>
        <dbReference type="Pfam" id="PF01551"/>
    </source>
</evidence>
<organism evidence="4 5">
    <name type="scientific">Flavobacterium succinicans</name>
    <dbReference type="NCBI Taxonomy" id="29536"/>
    <lineage>
        <taxon>Bacteria</taxon>
        <taxon>Pseudomonadati</taxon>
        <taxon>Bacteroidota</taxon>
        <taxon>Flavobacteriia</taxon>
        <taxon>Flavobacteriales</taxon>
        <taxon>Flavobacteriaceae</taxon>
        <taxon>Flavobacterium</taxon>
    </lineage>
</organism>